<dbReference type="RefSeq" id="WP_208738969.1">
    <property type="nucleotide sequence ID" value="NZ_CP024915.1"/>
</dbReference>
<dbReference type="Proteomes" id="UP000239187">
    <property type="component" value="Chromosome"/>
</dbReference>
<name>A0A2L0UEI1_9MICC</name>
<sequence length="118" mass="12596">MTQHIEEFLQECTTVTADGTLASLDEVEGLYLYWSSLRAVATSDGTDEADPTDTSAVLDALRSRGVEPAQRDGVDYLEGLVLTGPVMTDFILSCDFTGAWGHPDVRELEPAGDVAAAS</sequence>
<accession>A0A2L0UEI1</accession>
<gene>
    <name evidence="1" type="ORF">CVO76_08505</name>
</gene>
<evidence type="ECO:0000313" key="1">
    <source>
        <dbReference type="EMBL" id="AUZ87664.1"/>
    </source>
</evidence>
<organism evidence="1 2">
    <name type="scientific">Arthrobacter agilis</name>
    <dbReference type="NCBI Taxonomy" id="37921"/>
    <lineage>
        <taxon>Bacteria</taxon>
        <taxon>Bacillati</taxon>
        <taxon>Actinomycetota</taxon>
        <taxon>Actinomycetes</taxon>
        <taxon>Micrococcales</taxon>
        <taxon>Micrococcaceae</taxon>
        <taxon>Arthrobacter</taxon>
    </lineage>
</organism>
<proteinExistence type="predicted"/>
<evidence type="ECO:0000313" key="2">
    <source>
        <dbReference type="Proteomes" id="UP000239187"/>
    </source>
</evidence>
<protein>
    <submittedName>
        <fullName evidence="1">Uncharacterized protein</fullName>
    </submittedName>
</protein>
<reference evidence="1 2" key="1">
    <citation type="submission" date="2017-11" db="EMBL/GenBank/DDBJ databases">
        <title>Draft genome of Arthrobacter agilis strain UMCV2, a plant growth-promoting rhizobacterium and biocontrol capacity of phytopathogenic fungi.</title>
        <authorList>
            <person name="Martinez-Camara R."/>
            <person name="Santoyo G."/>
            <person name="Moreno-Hagelsieb G."/>
            <person name="Valencia-Cantero E."/>
        </authorList>
    </citation>
    <scope>NUCLEOTIDE SEQUENCE [LARGE SCALE GENOMIC DNA]</scope>
    <source>
        <strain evidence="1 2">UMCV2</strain>
    </source>
</reference>
<dbReference type="AlphaFoldDB" id="A0A2L0UEI1"/>
<dbReference type="EMBL" id="CP024915">
    <property type="protein sequence ID" value="AUZ87664.1"/>
    <property type="molecule type" value="Genomic_DNA"/>
</dbReference>